<keyword evidence="2 4" id="KW-0238">DNA-binding</keyword>
<dbReference type="SUPFAM" id="SSF46689">
    <property type="entry name" value="Homeodomain-like"/>
    <property type="match status" value="1"/>
</dbReference>
<dbReference type="Proteomes" id="UP001277761">
    <property type="component" value="Unassembled WGS sequence"/>
</dbReference>
<keyword evidence="1" id="KW-0805">Transcription regulation</keyword>
<dbReference type="InterPro" id="IPR009057">
    <property type="entry name" value="Homeodomain-like_sf"/>
</dbReference>
<dbReference type="InterPro" id="IPR036271">
    <property type="entry name" value="Tet_transcr_reg_TetR-rel_C_sf"/>
</dbReference>
<dbReference type="PANTHER" id="PTHR47506">
    <property type="entry name" value="TRANSCRIPTIONAL REGULATORY PROTEIN"/>
    <property type="match status" value="1"/>
</dbReference>
<keyword evidence="3" id="KW-0804">Transcription</keyword>
<name>A0ABU4VSL9_9ACTN</name>
<accession>A0ABU4VSL9</accession>
<feature type="domain" description="HTH tetR-type" evidence="5">
    <location>
        <begin position="14"/>
        <end position="79"/>
    </location>
</feature>
<dbReference type="SUPFAM" id="SSF48498">
    <property type="entry name" value="Tetracyclin repressor-like, C-terminal domain"/>
    <property type="match status" value="1"/>
</dbReference>
<reference evidence="6 7" key="1">
    <citation type="submission" date="2023-11" db="EMBL/GenBank/DDBJ databases">
        <authorList>
            <person name="Xu M."/>
            <person name="Jiang T."/>
        </authorList>
    </citation>
    <scope>NUCLEOTIDE SEQUENCE [LARGE SCALE GENOMIC DNA]</scope>
    <source>
        <strain evidence="6 7">SD</strain>
    </source>
</reference>
<dbReference type="PROSITE" id="PS50977">
    <property type="entry name" value="HTH_TETR_2"/>
    <property type="match status" value="1"/>
</dbReference>
<evidence type="ECO:0000259" key="5">
    <source>
        <dbReference type="PROSITE" id="PS50977"/>
    </source>
</evidence>
<protein>
    <submittedName>
        <fullName evidence="6">TetR/AcrR family transcriptional regulator</fullName>
    </submittedName>
</protein>
<gene>
    <name evidence="6" type="ORF">SK069_19465</name>
</gene>
<dbReference type="Gene3D" id="1.10.10.60">
    <property type="entry name" value="Homeodomain-like"/>
    <property type="match status" value="1"/>
</dbReference>
<evidence type="ECO:0000256" key="4">
    <source>
        <dbReference type="PROSITE-ProRule" id="PRU00335"/>
    </source>
</evidence>
<evidence type="ECO:0000256" key="3">
    <source>
        <dbReference type="ARBA" id="ARBA00023163"/>
    </source>
</evidence>
<evidence type="ECO:0000256" key="1">
    <source>
        <dbReference type="ARBA" id="ARBA00023015"/>
    </source>
</evidence>
<dbReference type="Pfam" id="PF21313">
    <property type="entry name" value="EthR_C"/>
    <property type="match status" value="1"/>
</dbReference>
<comment type="caution">
    <text evidence="6">The sequence shown here is derived from an EMBL/GenBank/DDBJ whole genome shotgun (WGS) entry which is preliminary data.</text>
</comment>
<dbReference type="EMBL" id="JAXAVX010000020">
    <property type="protein sequence ID" value="MDX8153785.1"/>
    <property type="molecule type" value="Genomic_DNA"/>
</dbReference>
<dbReference type="PANTHER" id="PTHR47506:SF1">
    <property type="entry name" value="HTH-TYPE TRANSCRIPTIONAL REGULATOR YJDC"/>
    <property type="match status" value="1"/>
</dbReference>
<dbReference type="RefSeq" id="WP_319955934.1">
    <property type="nucleotide sequence ID" value="NZ_JAXAVX010000020.1"/>
</dbReference>
<feature type="DNA-binding region" description="H-T-H motif" evidence="4">
    <location>
        <begin position="42"/>
        <end position="61"/>
    </location>
</feature>
<sequence>MSGGTRSPLQRPPEERRAALSHHLLEVLEPVLASGMPYADLSVARILALGGISRKAFYAYFADKGDLLQAMAAHVIEEIHAAGSAWWALADDADADAVREALRPAVLAYLRHRTVMRAVAEASAYDARVRTTYATLMDGAIDELAAHLARQQAAGRARPTSDPRRTATWLIWMLERGLYQAVSASPPVDAEPWLETLAEIAWRTLYEGHR</sequence>
<proteinExistence type="predicted"/>
<evidence type="ECO:0000256" key="2">
    <source>
        <dbReference type="ARBA" id="ARBA00023125"/>
    </source>
</evidence>
<evidence type="ECO:0000313" key="6">
    <source>
        <dbReference type="EMBL" id="MDX8153785.1"/>
    </source>
</evidence>
<keyword evidence="7" id="KW-1185">Reference proteome</keyword>
<dbReference type="InterPro" id="IPR049397">
    <property type="entry name" value="EthR_C"/>
</dbReference>
<evidence type="ECO:0000313" key="7">
    <source>
        <dbReference type="Proteomes" id="UP001277761"/>
    </source>
</evidence>
<dbReference type="Gene3D" id="1.10.357.10">
    <property type="entry name" value="Tetracycline Repressor, domain 2"/>
    <property type="match status" value="1"/>
</dbReference>
<organism evidence="6 7">
    <name type="scientific">Patulibacter brassicae</name>
    <dbReference type="NCBI Taxonomy" id="1705717"/>
    <lineage>
        <taxon>Bacteria</taxon>
        <taxon>Bacillati</taxon>
        <taxon>Actinomycetota</taxon>
        <taxon>Thermoleophilia</taxon>
        <taxon>Solirubrobacterales</taxon>
        <taxon>Patulibacteraceae</taxon>
        <taxon>Patulibacter</taxon>
    </lineage>
</organism>
<dbReference type="InterPro" id="IPR001647">
    <property type="entry name" value="HTH_TetR"/>
</dbReference>